<feature type="domain" description="CAAX prenyl protease 2/Lysostaphin resistance protein A-like" evidence="2">
    <location>
        <begin position="107"/>
        <end position="207"/>
    </location>
</feature>
<name>A0ABS2RNE1_9ACTN</name>
<gene>
    <name evidence="3" type="ORF">JOE57_003461</name>
</gene>
<evidence type="ECO:0000256" key="1">
    <source>
        <dbReference type="SAM" id="Phobius"/>
    </source>
</evidence>
<keyword evidence="1" id="KW-0812">Transmembrane</keyword>
<feature type="transmembrane region" description="Helical" evidence="1">
    <location>
        <begin position="141"/>
        <end position="161"/>
    </location>
</feature>
<dbReference type="EMBL" id="JAFBCF010000001">
    <property type="protein sequence ID" value="MBM7800540.1"/>
    <property type="molecule type" value="Genomic_DNA"/>
</dbReference>
<feature type="transmembrane region" description="Helical" evidence="1">
    <location>
        <begin position="167"/>
        <end position="187"/>
    </location>
</feature>
<reference evidence="3 4" key="1">
    <citation type="submission" date="2021-01" db="EMBL/GenBank/DDBJ databases">
        <title>Sequencing the genomes of 1000 actinobacteria strains.</title>
        <authorList>
            <person name="Klenk H.-P."/>
        </authorList>
    </citation>
    <scope>NUCLEOTIDE SEQUENCE [LARGE SCALE GENOMIC DNA]</scope>
    <source>
        <strain evidence="3 4">DSM 18662</strain>
    </source>
</reference>
<keyword evidence="3" id="KW-0378">Hydrolase</keyword>
<dbReference type="InterPro" id="IPR003675">
    <property type="entry name" value="Rce1/LyrA-like_dom"/>
</dbReference>
<feature type="transmembrane region" description="Helical" evidence="1">
    <location>
        <begin position="23"/>
        <end position="48"/>
    </location>
</feature>
<feature type="transmembrane region" description="Helical" evidence="1">
    <location>
        <begin position="199"/>
        <end position="221"/>
    </location>
</feature>
<comment type="caution">
    <text evidence="3">The sequence shown here is derived from an EMBL/GenBank/DDBJ whole genome shotgun (WGS) entry which is preliminary data.</text>
</comment>
<dbReference type="Proteomes" id="UP000704762">
    <property type="component" value="Unassembled WGS sequence"/>
</dbReference>
<evidence type="ECO:0000313" key="3">
    <source>
        <dbReference type="EMBL" id="MBM7800540.1"/>
    </source>
</evidence>
<dbReference type="Pfam" id="PF02517">
    <property type="entry name" value="Rce1-like"/>
    <property type="match status" value="1"/>
</dbReference>
<keyword evidence="3" id="KW-0645">Protease</keyword>
<dbReference type="RefSeq" id="WP_204919880.1">
    <property type="nucleotide sequence ID" value="NZ_BAAAQP010000003.1"/>
</dbReference>
<accession>A0ABS2RNE1</accession>
<dbReference type="PANTHER" id="PTHR35797:SF1">
    <property type="entry name" value="PROTEASE"/>
    <property type="match status" value="1"/>
</dbReference>
<dbReference type="PANTHER" id="PTHR35797">
    <property type="entry name" value="PROTEASE-RELATED"/>
    <property type="match status" value="1"/>
</dbReference>
<evidence type="ECO:0000313" key="4">
    <source>
        <dbReference type="Proteomes" id="UP000704762"/>
    </source>
</evidence>
<feature type="transmembrane region" description="Helical" evidence="1">
    <location>
        <begin position="227"/>
        <end position="247"/>
    </location>
</feature>
<keyword evidence="1" id="KW-1133">Transmembrane helix</keyword>
<sequence>MPIALLGSGSGAQVTSPAEMGPIMYVTNVLAGPVCYALAGIVVIAVALGKAGLRDLRSRSFRWRVGLRWYAVALLTAPLLQTAILLPFWLTTEAFLPDILTAQDKASLLMAALLAGIVAAFFEEIGWTGFATHEHRERHGLLATGLLVGLPWCLLHSPIYLATDRGAIPLALYLPVMTFSILLPYRVLMVWVYDRTQSVLMAMLMHLPITTSALLASSSAMVGVPDLIFNLVFGATLWVLVAAVAAANPRGRSRSGFDHLRMRARVSR</sequence>
<feature type="transmembrane region" description="Helical" evidence="1">
    <location>
        <begin position="69"/>
        <end position="89"/>
    </location>
</feature>
<dbReference type="InterPro" id="IPR042150">
    <property type="entry name" value="MmRce1-like"/>
</dbReference>
<evidence type="ECO:0000259" key="2">
    <source>
        <dbReference type="Pfam" id="PF02517"/>
    </source>
</evidence>
<keyword evidence="1" id="KW-0472">Membrane</keyword>
<protein>
    <submittedName>
        <fullName evidence="3">Membrane protease YdiL (CAAX protease family)</fullName>
    </submittedName>
</protein>
<keyword evidence="4" id="KW-1185">Reference proteome</keyword>
<feature type="transmembrane region" description="Helical" evidence="1">
    <location>
        <begin position="109"/>
        <end position="129"/>
    </location>
</feature>
<organism evidence="3 4">
    <name type="scientific">Microlunatus panaciterrae</name>
    <dbReference type="NCBI Taxonomy" id="400768"/>
    <lineage>
        <taxon>Bacteria</taxon>
        <taxon>Bacillati</taxon>
        <taxon>Actinomycetota</taxon>
        <taxon>Actinomycetes</taxon>
        <taxon>Propionibacteriales</taxon>
        <taxon>Propionibacteriaceae</taxon>
        <taxon>Microlunatus</taxon>
    </lineage>
</organism>
<dbReference type="GO" id="GO:0008233">
    <property type="term" value="F:peptidase activity"/>
    <property type="evidence" value="ECO:0007669"/>
    <property type="project" value="UniProtKB-KW"/>
</dbReference>
<proteinExistence type="predicted"/>
<dbReference type="GO" id="GO:0006508">
    <property type="term" value="P:proteolysis"/>
    <property type="evidence" value="ECO:0007669"/>
    <property type="project" value="UniProtKB-KW"/>
</dbReference>